<evidence type="ECO:0000259" key="8">
    <source>
        <dbReference type="Pfam" id="PF01545"/>
    </source>
</evidence>
<dbReference type="InterPro" id="IPR050291">
    <property type="entry name" value="CDF_Transporter"/>
</dbReference>
<feature type="transmembrane region" description="Helical" evidence="7">
    <location>
        <begin position="191"/>
        <end position="209"/>
    </location>
</feature>
<dbReference type="PANTHER" id="PTHR43840">
    <property type="entry name" value="MITOCHONDRIAL METAL TRANSPORTER 1-RELATED"/>
    <property type="match status" value="1"/>
</dbReference>
<feature type="transmembrane region" description="Helical" evidence="7">
    <location>
        <begin position="21"/>
        <end position="44"/>
    </location>
</feature>
<dbReference type="InterPro" id="IPR002524">
    <property type="entry name" value="Cation_efflux"/>
</dbReference>
<dbReference type="InterPro" id="IPR027469">
    <property type="entry name" value="Cation_efflux_TMD_sf"/>
</dbReference>
<accession>A0ABU1T175</accession>
<evidence type="ECO:0000256" key="2">
    <source>
        <dbReference type="ARBA" id="ARBA00008114"/>
    </source>
</evidence>
<keyword evidence="11" id="KW-1185">Reference proteome</keyword>
<comment type="similarity">
    <text evidence="2">Belongs to the cation diffusion facilitator (CDF) transporter (TC 2.A.4) family.</text>
</comment>
<evidence type="ECO:0000256" key="6">
    <source>
        <dbReference type="ARBA" id="ARBA00023136"/>
    </source>
</evidence>
<dbReference type="NCBIfam" id="TIGR01297">
    <property type="entry name" value="CDF"/>
    <property type="match status" value="1"/>
</dbReference>
<comment type="caution">
    <text evidence="10">The sequence shown here is derived from an EMBL/GenBank/DDBJ whole genome shotgun (WGS) entry which is preliminary data.</text>
</comment>
<keyword evidence="6 7" id="KW-0472">Membrane</keyword>
<dbReference type="Pfam" id="PF16916">
    <property type="entry name" value="ZT_dimer"/>
    <property type="match status" value="1"/>
</dbReference>
<comment type="subcellular location">
    <subcellularLocation>
        <location evidence="1">Membrane</location>
        <topology evidence="1">Multi-pass membrane protein</topology>
    </subcellularLocation>
</comment>
<evidence type="ECO:0000259" key="9">
    <source>
        <dbReference type="Pfam" id="PF16916"/>
    </source>
</evidence>
<organism evidence="10 11">
    <name type="scientific">Arcanobacterium hippocoleae</name>
    <dbReference type="NCBI Taxonomy" id="149017"/>
    <lineage>
        <taxon>Bacteria</taxon>
        <taxon>Bacillati</taxon>
        <taxon>Actinomycetota</taxon>
        <taxon>Actinomycetes</taxon>
        <taxon>Actinomycetales</taxon>
        <taxon>Actinomycetaceae</taxon>
        <taxon>Arcanobacterium</taxon>
    </lineage>
</organism>
<evidence type="ECO:0000313" key="11">
    <source>
        <dbReference type="Proteomes" id="UP001266099"/>
    </source>
</evidence>
<dbReference type="InterPro" id="IPR027470">
    <property type="entry name" value="Cation_efflux_CTD"/>
</dbReference>
<evidence type="ECO:0000313" key="10">
    <source>
        <dbReference type="EMBL" id="MDR6939108.1"/>
    </source>
</evidence>
<evidence type="ECO:0000256" key="4">
    <source>
        <dbReference type="ARBA" id="ARBA00022692"/>
    </source>
</evidence>
<dbReference type="SUPFAM" id="SSF160240">
    <property type="entry name" value="Cation efflux protein cytoplasmic domain-like"/>
    <property type="match status" value="1"/>
</dbReference>
<evidence type="ECO:0000256" key="3">
    <source>
        <dbReference type="ARBA" id="ARBA00022448"/>
    </source>
</evidence>
<reference evidence="10 11" key="1">
    <citation type="submission" date="2023-07" db="EMBL/GenBank/DDBJ databases">
        <title>Sequencing the genomes of 1000 actinobacteria strains.</title>
        <authorList>
            <person name="Klenk H.-P."/>
        </authorList>
    </citation>
    <scope>NUCLEOTIDE SEQUENCE [LARGE SCALE GENOMIC DNA]</scope>
    <source>
        <strain evidence="10 11">DSM 15539</strain>
    </source>
</reference>
<sequence length="329" mass="35217">MQKQQKLFRTNTDGKSANLTRFAWISIIAAVFTIATKLGAYLLVGSVSLLSDAMESVVNLVAAVVALVSLKIAAKPADSSFTFGRSKAEYFSAAVEGAMIFGAAALILFSAIERILHPVTLNNFGIGLLISAISAGVNLIVGIYLIRSGQKYSSPALTADGKHLLTDVITTAGVLIGVLLIWLTGQQILDPIFAIAVALNIIYIGIGLIRTALAGLLDVTLPSTENTTIIEILHTFQKDGVITFHGLQTRVSGRARYVNLDMQVPDDWTVKAGHDLAMQIEAEIQNALENCEVAIHIEPISDPASYEDIPCGYVPLMRANDAIKPPTQM</sequence>
<feature type="domain" description="Cation efflux protein transmembrane" evidence="8">
    <location>
        <begin position="24"/>
        <end position="217"/>
    </location>
</feature>
<dbReference type="Proteomes" id="UP001266099">
    <property type="component" value="Unassembled WGS sequence"/>
</dbReference>
<keyword evidence="5 7" id="KW-1133">Transmembrane helix</keyword>
<feature type="transmembrane region" description="Helical" evidence="7">
    <location>
        <begin position="90"/>
        <end position="112"/>
    </location>
</feature>
<dbReference type="InterPro" id="IPR058533">
    <property type="entry name" value="Cation_efflux_TM"/>
</dbReference>
<feature type="transmembrane region" description="Helical" evidence="7">
    <location>
        <begin position="124"/>
        <end position="146"/>
    </location>
</feature>
<dbReference type="Pfam" id="PF01545">
    <property type="entry name" value="Cation_efflux"/>
    <property type="match status" value="1"/>
</dbReference>
<proteinExistence type="inferred from homology"/>
<dbReference type="RefSeq" id="WP_309955495.1">
    <property type="nucleotide sequence ID" value="NZ_CP136414.1"/>
</dbReference>
<name>A0ABU1T175_9ACTO</name>
<dbReference type="PANTHER" id="PTHR43840:SF15">
    <property type="entry name" value="MITOCHONDRIAL METAL TRANSPORTER 1-RELATED"/>
    <property type="match status" value="1"/>
</dbReference>
<evidence type="ECO:0000256" key="7">
    <source>
        <dbReference type="SAM" id="Phobius"/>
    </source>
</evidence>
<dbReference type="InterPro" id="IPR036837">
    <property type="entry name" value="Cation_efflux_CTD_sf"/>
</dbReference>
<protein>
    <submittedName>
        <fullName evidence="10">Cation diffusion facilitator family transporter</fullName>
    </submittedName>
</protein>
<dbReference type="EMBL" id="JAVDUJ010000001">
    <property type="protein sequence ID" value="MDR6939108.1"/>
    <property type="molecule type" value="Genomic_DNA"/>
</dbReference>
<keyword evidence="4 7" id="KW-0812">Transmembrane</keyword>
<gene>
    <name evidence="10" type="ORF">J2S36_000651</name>
</gene>
<dbReference type="Gene3D" id="3.30.70.1350">
    <property type="entry name" value="Cation efflux protein, cytoplasmic domain"/>
    <property type="match status" value="1"/>
</dbReference>
<evidence type="ECO:0000256" key="5">
    <source>
        <dbReference type="ARBA" id="ARBA00022989"/>
    </source>
</evidence>
<feature type="domain" description="Cation efflux protein cytoplasmic" evidence="9">
    <location>
        <begin position="222"/>
        <end position="299"/>
    </location>
</feature>
<dbReference type="Gene3D" id="1.20.1510.10">
    <property type="entry name" value="Cation efflux protein transmembrane domain"/>
    <property type="match status" value="1"/>
</dbReference>
<feature type="transmembrane region" description="Helical" evidence="7">
    <location>
        <begin position="167"/>
        <end position="185"/>
    </location>
</feature>
<dbReference type="SUPFAM" id="SSF161111">
    <property type="entry name" value="Cation efflux protein transmembrane domain-like"/>
    <property type="match status" value="1"/>
</dbReference>
<keyword evidence="3" id="KW-0813">Transport</keyword>
<evidence type="ECO:0000256" key="1">
    <source>
        <dbReference type="ARBA" id="ARBA00004141"/>
    </source>
</evidence>